<proteinExistence type="predicted"/>
<organism evidence="2 4">
    <name type="scientific">Modestobacter muralis</name>
    <dbReference type="NCBI Taxonomy" id="1608614"/>
    <lineage>
        <taxon>Bacteria</taxon>
        <taxon>Bacillati</taxon>
        <taxon>Actinomycetota</taxon>
        <taxon>Actinomycetes</taxon>
        <taxon>Geodermatophilales</taxon>
        <taxon>Geodermatophilaceae</taxon>
        <taxon>Modestobacter</taxon>
    </lineage>
</organism>
<evidence type="ECO:0000313" key="2">
    <source>
        <dbReference type="EMBL" id="NEN52009.1"/>
    </source>
</evidence>
<dbReference type="RefSeq" id="WP_163621132.1">
    <property type="nucleotide sequence ID" value="NZ_JAAGWB010000038.1"/>
</dbReference>
<accession>A0A6P0HAE9</accession>
<protein>
    <submittedName>
        <fullName evidence="2">Uncharacterized protein</fullName>
    </submittedName>
</protein>
<comment type="caution">
    <text evidence="2">The sequence shown here is derived from an EMBL/GenBank/DDBJ whole genome shotgun (WGS) entry which is preliminary data.</text>
</comment>
<evidence type="ECO:0000313" key="4">
    <source>
        <dbReference type="Proteomes" id="UP000471152"/>
    </source>
</evidence>
<dbReference type="EMBL" id="JAAGWH010000036">
    <property type="protein sequence ID" value="NEK95121.1"/>
    <property type="molecule type" value="Genomic_DNA"/>
</dbReference>
<sequence>MSMVLGVVILPTHPPSTAEPTLRRIDRLGIVLSSATLIGALLFLRSLEAEPAWWALGVGGVAVLRVVEARVAEPFLDLRALRSSPDLAGM</sequence>
<keyword evidence="3" id="KW-1185">Reference proteome</keyword>
<dbReference type="Proteomes" id="UP000468828">
    <property type="component" value="Unassembled WGS sequence"/>
</dbReference>
<evidence type="ECO:0000313" key="1">
    <source>
        <dbReference type="EMBL" id="NEK95121.1"/>
    </source>
</evidence>
<reference evidence="1 3" key="1">
    <citation type="submission" date="2020-01" db="EMBL/GenBank/DDBJ databases">
        <title>the WGS Modestobacter muralis CPCC 204518.</title>
        <authorList>
            <person name="Jiang Z."/>
        </authorList>
    </citation>
    <scope>NUCLEOTIDE SEQUENCE [LARGE SCALE GENOMIC DNA]</scope>
    <source>
        <strain evidence="1 3">DSM 100205</strain>
    </source>
</reference>
<evidence type="ECO:0000313" key="3">
    <source>
        <dbReference type="Proteomes" id="UP000468828"/>
    </source>
</evidence>
<name>A0A6P0HAE9_9ACTN</name>
<dbReference type="AlphaFoldDB" id="A0A6P0HAE9"/>
<gene>
    <name evidence="2" type="ORF">G3R41_13850</name>
    <name evidence="1" type="ORF">GCU67_13200</name>
</gene>
<dbReference type="EMBL" id="JAAGWB010000038">
    <property type="protein sequence ID" value="NEN52009.1"/>
    <property type="molecule type" value="Genomic_DNA"/>
</dbReference>
<dbReference type="Proteomes" id="UP000471152">
    <property type="component" value="Unassembled WGS sequence"/>
</dbReference>
<reference evidence="2 4" key="2">
    <citation type="submission" date="2020-02" db="EMBL/GenBank/DDBJ databases">
        <title>The WGS of Modestobacter muralis DSM 100205.</title>
        <authorList>
            <person name="Jiang Z."/>
        </authorList>
    </citation>
    <scope>NUCLEOTIDE SEQUENCE [LARGE SCALE GENOMIC DNA]</scope>
    <source>
        <strain evidence="2 4">DSM 100205</strain>
    </source>
</reference>